<dbReference type="EnsemblPlants" id="LPERR06G00660.1">
    <property type="protein sequence ID" value="LPERR06G00660.1"/>
    <property type="gene ID" value="LPERR06G00660"/>
</dbReference>
<dbReference type="HOGENOM" id="CLU_2743671_0_0_1"/>
<keyword evidence="3" id="KW-1185">Reference proteome</keyword>
<evidence type="ECO:0000313" key="2">
    <source>
        <dbReference type="EnsemblPlants" id="LPERR06G00660.1"/>
    </source>
</evidence>
<feature type="region of interest" description="Disordered" evidence="1">
    <location>
        <begin position="1"/>
        <end position="47"/>
    </location>
</feature>
<feature type="compositionally biased region" description="Polar residues" evidence="1">
    <location>
        <begin position="1"/>
        <end position="12"/>
    </location>
</feature>
<accession>A0A0D9WKZ8</accession>
<proteinExistence type="predicted"/>
<dbReference type="Gramene" id="LPERR06G00660.1">
    <property type="protein sequence ID" value="LPERR06G00660.1"/>
    <property type="gene ID" value="LPERR06G00660"/>
</dbReference>
<dbReference type="Proteomes" id="UP000032180">
    <property type="component" value="Chromosome 6"/>
</dbReference>
<dbReference type="AlphaFoldDB" id="A0A0D9WKZ8"/>
<evidence type="ECO:0000256" key="1">
    <source>
        <dbReference type="SAM" id="MobiDB-lite"/>
    </source>
</evidence>
<sequence length="71" mass="7058">MLIQTPSGTCDLNSGEGGGGAGDARTTGTKIGGGTGAVQSDGDRGYNCKDLEGEPQAKPLQDELELGFGCP</sequence>
<organism evidence="2 3">
    <name type="scientific">Leersia perrieri</name>
    <dbReference type="NCBI Taxonomy" id="77586"/>
    <lineage>
        <taxon>Eukaryota</taxon>
        <taxon>Viridiplantae</taxon>
        <taxon>Streptophyta</taxon>
        <taxon>Embryophyta</taxon>
        <taxon>Tracheophyta</taxon>
        <taxon>Spermatophyta</taxon>
        <taxon>Magnoliopsida</taxon>
        <taxon>Liliopsida</taxon>
        <taxon>Poales</taxon>
        <taxon>Poaceae</taxon>
        <taxon>BOP clade</taxon>
        <taxon>Oryzoideae</taxon>
        <taxon>Oryzeae</taxon>
        <taxon>Oryzinae</taxon>
        <taxon>Leersia</taxon>
    </lineage>
</organism>
<reference evidence="3" key="2">
    <citation type="submission" date="2013-12" db="EMBL/GenBank/DDBJ databases">
        <authorList>
            <person name="Yu Y."/>
            <person name="Lee S."/>
            <person name="de Baynast K."/>
            <person name="Wissotski M."/>
            <person name="Liu L."/>
            <person name="Talag J."/>
            <person name="Goicoechea J."/>
            <person name="Angelova A."/>
            <person name="Jetty R."/>
            <person name="Kudrna D."/>
            <person name="Golser W."/>
            <person name="Rivera L."/>
            <person name="Zhang J."/>
            <person name="Wing R."/>
        </authorList>
    </citation>
    <scope>NUCLEOTIDE SEQUENCE</scope>
</reference>
<protein>
    <submittedName>
        <fullName evidence="2">Uncharacterized protein</fullName>
    </submittedName>
</protein>
<reference evidence="2" key="3">
    <citation type="submission" date="2015-04" db="UniProtKB">
        <authorList>
            <consortium name="EnsemblPlants"/>
        </authorList>
    </citation>
    <scope>IDENTIFICATION</scope>
</reference>
<feature type="region of interest" description="Disordered" evidence="1">
    <location>
        <begin position="52"/>
        <end position="71"/>
    </location>
</feature>
<reference evidence="2 3" key="1">
    <citation type="submission" date="2012-08" db="EMBL/GenBank/DDBJ databases">
        <title>Oryza genome evolution.</title>
        <authorList>
            <person name="Wing R.A."/>
        </authorList>
    </citation>
    <scope>NUCLEOTIDE SEQUENCE</scope>
</reference>
<name>A0A0D9WKZ8_9ORYZ</name>
<evidence type="ECO:0000313" key="3">
    <source>
        <dbReference type="Proteomes" id="UP000032180"/>
    </source>
</evidence>